<reference evidence="4" key="1">
    <citation type="submission" date="2010-05" db="EMBL/GenBank/DDBJ databases">
        <title>Complete sequence of Methylotenera sp. 301.</title>
        <authorList>
            <person name="Lucas S."/>
            <person name="Copeland A."/>
            <person name="Lapidus A."/>
            <person name="Cheng J.-F."/>
            <person name="Bruce D."/>
            <person name="Goodwin L."/>
            <person name="Pitluck S."/>
            <person name="Clum A."/>
            <person name="Land M."/>
            <person name="Hauser L."/>
            <person name="Kyrpides N."/>
            <person name="Ivanova N."/>
            <person name="Chistoservova L."/>
            <person name="Kalyuzhnaya M."/>
            <person name="Woyke T."/>
        </authorList>
    </citation>
    <scope>NUCLEOTIDE SEQUENCE [LARGE SCALE GENOMIC DNA]</scope>
    <source>
        <strain evidence="4">301</strain>
    </source>
</reference>
<keyword evidence="3" id="KW-0176">Collagen</keyword>
<keyword evidence="2" id="KW-0732">Signal</keyword>
<dbReference type="Pfam" id="PF01391">
    <property type="entry name" value="Collagen"/>
    <property type="match status" value="1"/>
</dbReference>
<name>D7DPY5_METV0</name>
<dbReference type="AlphaFoldDB" id="D7DPY5"/>
<dbReference type="KEGG" id="meh:M301_0972"/>
<accession>D7DPY5</accession>
<evidence type="ECO:0000313" key="4">
    <source>
        <dbReference type="Proteomes" id="UP000000383"/>
    </source>
</evidence>
<feature type="signal peptide" evidence="2">
    <location>
        <begin position="1"/>
        <end position="18"/>
    </location>
</feature>
<evidence type="ECO:0000313" key="3">
    <source>
        <dbReference type="EMBL" id="ADI29356.1"/>
    </source>
</evidence>
<sequence precursor="true">MNNSILMTALVAALFLSACDKTPVVVNVPAETVVVPGPAGPAGKAGEQGVDGNKGDKGNMGNTGVQGNEGIQGDTGQAGETGKSGDTTVIITPPAEPAPAN</sequence>
<feature type="compositionally biased region" description="Low complexity" evidence="1">
    <location>
        <begin position="34"/>
        <end position="45"/>
    </location>
</feature>
<feature type="chain" id="PRO_5003094637" evidence="2">
    <location>
        <begin position="19"/>
        <end position="101"/>
    </location>
</feature>
<reference evidence="3 4" key="2">
    <citation type="journal article" date="2011" name="J. Bacteriol.">
        <title>Genomes of three methylotrophs from a single niche uncover genetic and metabolic divergence of Methylophilaceae.</title>
        <authorList>
            <person name="Lapidus A."/>
            <person name="Clum A."/>
            <person name="Labutti K."/>
            <person name="Kaluzhnaya M.G."/>
            <person name="Lim S."/>
            <person name="Beck D.A."/>
            <person name="Glavina Del Rio T."/>
            <person name="Nolan M."/>
            <person name="Mavromatis K."/>
            <person name="Huntemann M."/>
            <person name="Lucas S."/>
            <person name="Lidstrom M.E."/>
            <person name="Ivanova N."/>
            <person name="Chistoserdova L."/>
        </authorList>
    </citation>
    <scope>NUCLEOTIDE SEQUENCE [LARGE SCALE GENOMIC DNA]</scope>
    <source>
        <strain evidence="3 4">301</strain>
    </source>
</reference>
<dbReference type="HOGENOM" id="CLU_2288260_0_0_4"/>
<dbReference type="Proteomes" id="UP000000383">
    <property type="component" value="Chromosome"/>
</dbReference>
<keyword evidence="4" id="KW-1185">Reference proteome</keyword>
<dbReference type="EMBL" id="CP002056">
    <property type="protein sequence ID" value="ADI29356.1"/>
    <property type="molecule type" value="Genomic_DNA"/>
</dbReference>
<organism evidence="3 4">
    <name type="scientific">Methylotenera versatilis (strain 301)</name>
    <dbReference type="NCBI Taxonomy" id="666681"/>
    <lineage>
        <taxon>Bacteria</taxon>
        <taxon>Pseudomonadati</taxon>
        <taxon>Pseudomonadota</taxon>
        <taxon>Betaproteobacteria</taxon>
        <taxon>Nitrosomonadales</taxon>
        <taxon>Methylophilaceae</taxon>
        <taxon>Methylotenera</taxon>
    </lineage>
</organism>
<evidence type="ECO:0000256" key="2">
    <source>
        <dbReference type="SAM" id="SignalP"/>
    </source>
</evidence>
<proteinExistence type="predicted"/>
<dbReference type="STRING" id="666681.M301_0972"/>
<evidence type="ECO:0000256" key="1">
    <source>
        <dbReference type="SAM" id="MobiDB-lite"/>
    </source>
</evidence>
<dbReference type="InterPro" id="IPR008160">
    <property type="entry name" value="Collagen"/>
</dbReference>
<protein>
    <submittedName>
        <fullName evidence="3">Collagen triple helix repeat protein</fullName>
    </submittedName>
</protein>
<gene>
    <name evidence="3" type="ordered locus">M301_0972</name>
</gene>
<feature type="region of interest" description="Disordered" evidence="1">
    <location>
        <begin position="34"/>
        <end position="101"/>
    </location>
</feature>